<feature type="transmembrane region" description="Helical" evidence="1">
    <location>
        <begin position="92"/>
        <end position="111"/>
    </location>
</feature>
<proteinExistence type="predicted"/>
<feature type="transmembrane region" description="Helical" evidence="1">
    <location>
        <begin position="20"/>
        <end position="36"/>
    </location>
</feature>
<protein>
    <recommendedName>
        <fullName evidence="2">DUF6533 domain-containing protein</fullName>
    </recommendedName>
</protein>
<dbReference type="AlphaFoldDB" id="A0AAD7DTK1"/>
<comment type="caution">
    <text evidence="3">The sequence shown here is derived from an EMBL/GenBank/DDBJ whole genome shotgun (WGS) entry which is preliminary data.</text>
</comment>
<reference evidence="3" key="1">
    <citation type="submission" date="2023-03" db="EMBL/GenBank/DDBJ databases">
        <title>Massive genome expansion in bonnet fungi (Mycena s.s.) driven by repeated elements and novel gene families across ecological guilds.</title>
        <authorList>
            <consortium name="Lawrence Berkeley National Laboratory"/>
            <person name="Harder C.B."/>
            <person name="Miyauchi S."/>
            <person name="Viragh M."/>
            <person name="Kuo A."/>
            <person name="Thoen E."/>
            <person name="Andreopoulos B."/>
            <person name="Lu D."/>
            <person name="Skrede I."/>
            <person name="Drula E."/>
            <person name="Henrissat B."/>
            <person name="Morin E."/>
            <person name="Kohler A."/>
            <person name="Barry K."/>
            <person name="LaButti K."/>
            <person name="Morin E."/>
            <person name="Salamov A."/>
            <person name="Lipzen A."/>
            <person name="Mereny Z."/>
            <person name="Hegedus B."/>
            <person name="Baldrian P."/>
            <person name="Stursova M."/>
            <person name="Weitz H."/>
            <person name="Taylor A."/>
            <person name="Grigoriev I.V."/>
            <person name="Nagy L.G."/>
            <person name="Martin F."/>
            <person name="Kauserud H."/>
        </authorList>
    </citation>
    <scope>NUCLEOTIDE SEQUENCE</scope>
    <source>
        <strain evidence="3">CBHHK067</strain>
    </source>
</reference>
<feature type="transmembrane region" description="Helical" evidence="1">
    <location>
        <begin position="123"/>
        <end position="142"/>
    </location>
</feature>
<feature type="transmembrane region" description="Helical" evidence="1">
    <location>
        <begin position="57"/>
        <end position="80"/>
    </location>
</feature>
<feature type="domain" description="DUF6533" evidence="2">
    <location>
        <begin position="24"/>
        <end position="68"/>
    </location>
</feature>
<dbReference type="Proteomes" id="UP001221757">
    <property type="component" value="Unassembled WGS sequence"/>
</dbReference>
<sequence length="298" mass="33995">MDTSSLFPLEEGQSLPATRSWLLYCYFCAIVILYYDHLVTLPAEVAYIWRRAKTRSAYWFFLNRYLSFFCTLPITVLDFVQFDHFSCTKYALFRQVLLVVQVVVVDLILSLRVYAMYGLARRILYILCSATIFAVGITVWAISAQTNPQNLEDYSVRGCFLPLSHSSGTHLAAVWEALRVTIALVSFTMVKLVWRQDREPGYAILYLMQRDGAFYFVAMTLANLSNIISFYVGGPFAKGGLSTFATSVSVTMTSRLMLNLHAVVNRGLYSSADQPHIIIHFNMFQDQNMFQYEDGVSH</sequence>
<name>A0AAD7DTK1_MYCRO</name>
<evidence type="ECO:0000313" key="3">
    <source>
        <dbReference type="EMBL" id="KAJ7698014.1"/>
    </source>
</evidence>
<gene>
    <name evidence="3" type="ORF">B0H17DRAFT_1050994</name>
</gene>
<accession>A0AAD7DTK1</accession>
<evidence type="ECO:0000259" key="2">
    <source>
        <dbReference type="Pfam" id="PF20151"/>
    </source>
</evidence>
<keyword evidence="1" id="KW-0812">Transmembrane</keyword>
<keyword evidence="1" id="KW-1133">Transmembrane helix</keyword>
<keyword evidence="4" id="KW-1185">Reference proteome</keyword>
<dbReference type="Pfam" id="PF20151">
    <property type="entry name" value="DUF6533"/>
    <property type="match status" value="1"/>
</dbReference>
<dbReference type="EMBL" id="JARKIE010000027">
    <property type="protein sequence ID" value="KAJ7698014.1"/>
    <property type="molecule type" value="Genomic_DNA"/>
</dbReference>
<dbReference type="InterPro" id="IPR045340">
    <property type="entry name" value="DUF6533"/>
</dbReference>
<evidence type="ECO:0000313" key="4">
    <source>
        <dbReference type="Proteomes" id="UP001221757"/>
    </source>
</evidence>
<keyword evidence="1" id="KW-0472">Membrane</keyword>
<evidence type="ECO:0000256" key="1">
    <source>
        <dbReference type="SAM" id="Phobius"/>
    </source>
</evidence>
<feature type="transmembrane region" description="Helical" evidence="1">
    <location>
        <begin position="214"/>
        <end position="233"/>
    </location>
</feature>
<feature type="transmembrane region" description="Helical" evidence="1">
    <location>
        <begin position="172"/>
        <end position="194"/>
    </location>
</feature>
<organism evidence="3 4">
    <name type="scientific">Mycena rosella</name>
    <name type="common">Pink bonnet</name>
    <name type="synonym">Agaricus rosellus</name>
    <dbReference type="NCBI Taxonomy" id="1033263"/>
    <lineage>
        <taxon>Eukaryota</taxon>
        <taxon>Fungi</taxon>
        <taxon>Dikarya</taxon>
        <taxon>Basidiomycota</taxon>
        <taxon>Agaricomycotina</taxon>
        <taxon>Agaricomycetes</taxon>
        <taxon>Agaricomycetidae</taxon>
        <taxon>Agaricales</taxon>
        <taxon>Marasmiineae</taxon>
        <taxon>Mycenaceae</taxon>
        <taxon>Mycena</taxon>
    </lineage>
</organism>